<evidence type="ECO:0008006" key="3">
    <source>
        <dbReference type="Google" id="ProtNLM"/>
    </source>
</evidence>
<organism evidence="1 2">
    <name type="scientific">Floridaenema evergladense BLCC-F167</name>
    <dbReference type="NCBI Taxonomy" id="3153639"/>
    <lineage>
        <taxon>Bacteria</taxon>
        <taxon>Bacillati</taxon>
        <taxon>Cyanobacteriota</taxon>
        <taxon>Cyanophyceae</taxon>
        <taxon>Oscillatoriophycideae</taxon>
        <taxon>Aerosakkonematales</taxon>
        <taxon>Aerosakkonemataceae</taxon>
        <taxon>Floridanema</taxon>
        <taxon>Floridanema evergladense</taxon>
    </lineage>
</organism>
<dbReference type="EMBL" id="JBHFNT010000139">
    <property type="protein sequence ID" value="MFB2836101.1"/>
    <property type="molecule type" value="Genomic_DNA"/>
</dbReference>
<sequence>MNFHWLLLWQKIRLLQTTFVYVAVDVVVKFGVCDRVDNSYASGLAIATRTEITQTRSDKPVSNFTSNAVKDVFVYGFFIK</sequence>
<evidence type="ECO:0000313" key="1">
    <source>
        <dbReference type="EMBL" id="MFB2836101.1"/>
    </source>
</evidence>
<name>A0ABV4WN02_9CYAN</name>
<gene>
    <name evidence="1" type="ORF">ACE1CA_16335</name>
</gene>
<keyword evidence="2" id="KW-1185">Reference proteome</keyword>
<accession>A0ABV4WN02</accession>
<evidence type="ECO:0000313" key="2">
    <source>
        <dbReference type="Proteomes" id="UP001576780"/>
    </source>
</evidence>
<protein>
    <recommendedName>
        <fullName evidence="3">Secreted protein</fullName>
    </recommendedName>
</protein>
<dbReference type="RefSeq" id="WP_413278495.1">
    <property type="nucleotide sequence ID" value="NZ_JBHFNT010000139.1"/>
</dbReference>
<dbReference type="Proteomes" id="UP001576780">
    <property type="component" value="Unassembled WGS sequence"/>
</dbReference>
<reference evidence="1 2" key="1">
    <citation type="submission" date="2024-09" db="EMBL/GenBank/DDBJ databases">
        <title>Floridaenema gen nov. (Aerosakkonemataceae, Aerosakkonematales ord. nov., Cyanobacteria) from benthic tropical and subtropical fresh waters, with the description of four new species.</title>
        <authorList>
            <person name="Moretto J.A."/>
            <person name="Berthold D.E."/>
            <person name="Lefler F.W."/>
            <person name="Huang I.-S."/>
            <person name="Laughinghouse H. IV."/>
        </authorList>
    </citation>
    <scope>NUCLEOTIDE SEQUENCE [LARGE SCALE GENOMIC DNA]</scope>
    <source>
        <strain evidence="1 2">BLCC-F167</strain>
    </source>
</reference>
<comment type="caution">
    <text evidence="1">The sequence shown here is derived from an EMBL/GenBank/DDBJ whole genome shotgun (WGS) entry which is preliminary data.</text>
</comment>
<proteinExistence type="predicted"/>